<name>A0A0W1RCB3_9EURY</name>
<evidence type="ECO:0008006" key="3">
    <source>
        <dbReference type="Google" id="ProtNLM"/>
    </source>
</evidence>
<gene>
    <name evidence="1" type="ORF">AUR64_06105</name>
</gene>
<proteinExistence type="predicted"/>
<dbReference type="Proteomes" id="UP000054387">
    <property type="component" value="Unassembled WGS sequence"/>
</dbReference>
<comment type="caution">
    <text evidence="1">The sequence shown here is derived from an EMBL/GenBank/DDBJ whole genome shotgun (WGS) entry which is preliminary data.</text>
</comment>
<dbReference type="RefSeq" id="WP_058580559.1">
    <property type="nucleotide sequence ID" value="NZ_LOPU01000016.1"/>
</dbReference>
<protein>
    <recommendedName>
        <fullName evidence="3">CHAT domain-containing protein</fullName>
    </recommendedName>
</protein>
<dbReference type="STRING" id="1514971.AUR64_06105"/>
<accession>A0A0W1RCB3</accession>
<keyword evidence="2" id="KW-1185">Reference proteome</keyword>
<reference evidence="1 2" key="1">
    <citation type="submission" date="2015-12" db="EMBL/GenBank/DDBJ databases">
        <title>Haloprofundus marisrubri gen. nov., sp. nov., an extremely halophilic archaeon isolated from the Discovery deep brine-seawater interface in the Red Sea.</title>
        <authorList>
            <person name="Zhang G."/>
            <person name="Stingl U."/>
            <person name="Rashid M."/>
        </authorList>
    </citation>
    <scope>NUCLEOTIDE SEQUENCE [LARGE SCALE GENOMIC DNA]</scope>
    <source>
        <strain evidence="1 2">SB9</strain>
    </source>
</reference>
<dbReference type="AlphaFoldDB" id="A0A0W1RCB3"/>
<evidence type="ECO:0000313" key="2">
    <source>
        <dbReference type="Proteomes" id="UP000054387"/>
    </source>
</evidence>
<dbReference type="EMBL" id="LOPU01000016">
    <property type="protein sequence ID" value="KTG10761.1"/>
    <property type="molecule type" value="Genomic_DNA"/>
</dbReference>
<sequence>MTALHCVPAENRDGICLVDSIENARFELYTPEPATPVEASASAFCFPVDFAVELHTASLRLPKLAGAIVRMQDGRTVTQSMNRNGLSLDADGYDIEVTTAPMKLFVAVDAAVSIRYDERSTVFEFGEPTQVYVGARSFHERPAGTIATPDDPEETMRAISLLGSALKTTTPERSFPTLRGHPPLVERGESFEAPAHLERPETGVTLVLPPERSTVYASAPLAYYLGATVVPGSEARLDAAGRSFPLAPDGDVEGELGRTLRQVFFLDCLTRTEGYYPVDLHERHTVESAFDVTFDSLYELPLDERLAAYLSIPFAELEPHLPAWNLTTDVRPTAENVEMLPFVANDLSLVRCPDRLSLTPPDPEPKAVTDFFRRSEPAPAGEPAAGGSATATETAETFVRGASETNEPEEIVHPRPAETVEHAWVGEGFPLGASKATAASYRRRLERDVSDRTSIDITVVCNDEQMREEGVVAELYGLRDLLQFEIDIQYDLTCEELAEVLSRPTNFLHYIGHVDHRGMQCADGFLDAQELDAVAVESFLLNACSSYRQGEALVDAGSYGGVVTLSDVANSTATKLGQTLARLLNCGFTLRSALVIAQREVFTGNRYIVLGDGGLSLCQNETGVPSVLTLQKKEDERFEIGVDYYPAGSSDLGSIVKPLIESVDRYYLAASKVGEFEVKSTELQEFLGMERVPVKMDDTLQWSDEMDVRD</sequence>
<evidence type="ECO:0000313" key="1">
    <source>
        <dbReference type="EMBL" id="KTG10761.1"/>
    </source>
</evidence>
<organism evidence="1 2">
    <name type="scientific">Haloprofundus marisrubri</name>
    <dbReference type="NCBI Taxonomy" id="1514971"/>
    <lineage>
        <taxon>Archaea</taxon>
        <taxon>Methanobacteriati</taxon>
        <taxon>Methanobacteriota</taxon>
        <taxon>Stenosarchaea group</taxon>
        <taxon>Halobacteria</taxon>
        <taxon>Halobacteriales</taxon>
        <taxon>Haloferacaceae</taxon>
        <taxon>Haloprofundus</taxon>
    </lineage>
</organism>